<dbReference type="EMBL" id="CP054706">
    <property type="protein sequence ID" value="QQK78820.1"/>
    <property type="molecule type" value="Genomic_DNA"/>
</dbReference>
<sequence length="374" mass="40394">MTYTFEGYQRSDGTVGTRNHVGIVSSVICSSIVVREIADRVPMAVPFVHANGCAQLGDDFQLTKNILVGVTKNPNLYSSLIVGLGCETNQVSGMLKSIPKTKPTKGIAIQELSGGKNTIDEGVKTAEQWAEEAASETRKNFPLSAINVGIMTVEPDESSLHQTAPVIGKVVDRLIDNDVNVIMGMSKTLEPAGRILSKRAPNPKVKQDLQSLSEGMRRGRWEKVQVRSTGLDEWSEEETDLSNLEARLTGTKSIDGLLNYGSYPEEHGFNLMRVPSNIVEALSGLASAGCAVVLMVSSRGVFTGSVALPSMTIAPQNEDDFEDELVDVAVTNDDSDQQATRVVQKIIDICSGQESKLEELELGEFSISHSGTTY</sequence>
<evidence type="ECO:0000313" key="5">
    <source>
        <dbReference type="EMBL" id="QQK78820.1"/>
    </source>
</evidence>
<dbReference type="GO" id="GO:0019698">
    <property type="term" value="P:D-galacturonate catabolic process"/>
    <property type="evidence" value="ECO:0007669"/>
    <property type="project" value="TreeGrafter"/>
</dbReference>
<dbReference type="Proteomes" id="UP000595349">
    <property type="component" value="Chromosome"/>
</dbReference>
<keyword evidence="6" id="KW-1185">Reference proteome</keyword>
<evidence type="ECO:0000256" key="2">
    <source>
        <dbReference type="ARBA" id="ARBA00023239"/>
    </source>
</evidence>
<name>A0A7T6Z8K4_9BACI</name>
<dbReference type="GO" id="GO:0016829">
    <property type="term" value="F:lyase activity"/>
    <property type="evidence" value="ECO:0007669"/>
    <property type="project" value="UniProtKB-KW"/>
</dbReference>
<dbReference type="RefSeq" id="WP_200087504.1">
    <property type="nucleotide sequence ID" value="NZ_CP054706.1"/>
</dbReference>
<dbReference type="PANTHER" id="PTHR30536">
    <property type="entry name" value="ALTRONATE/GALACTARATE DEHYDRATASE"/>
    <property type="match status" value="1"/>
</dbReference>
<dbReference type="InterPro" id="IPR048332">
    <property type="entry name" value="GD_AH_C"/>
</dbReference>
<dbReference type="Pfam" id="PF04295">
    <property type="entry name" value="GD_AH_second"/>
    <property type="match status" value="1"/>
</dbReference>
<keyword evidence="5" id="KW-0378">Hydrolase</keyword>
<feature type="domain" description="D-galactarate/Altronate dehydratase second" evidence="3">
    <location>
        <begin position="7"/>
        <end position="133"/>
    </location>
</feature>
<dbReference type="InterPro" id="IPR007392">
    <property type="entry name" value="GD_AH_second"/>
</dbReference>
<comment type="similarity">
    <text evidence="1">Belongs to the UxaA family.</text>
</comment>
<evidence type="ECO:0000313" key="6">
    <source>
        <dbReference type="Proteomes" id="UP000595349"/>
    </source>
</evidence>
<protein>
    <submittedName>
        <fullName evidence="5">UxaA family hydrolase</fullName>
    </submittedName>
</protein>
<dbReference type="KEGG" id="scib:HUG20_02145"/>
<dbReference type="InterPro" id="IPR052172">
    <property type="entry name" value="UxaA_altronate/galactarate_dh"/>
</dbReference>
<organism evidence="5 6">
    <name type="scientific">Salicibibacter cibi</name>
    <dbReference type="NCBI Taxonomy" id="2743001"/>
    <lineage>
        <taxon>Bacteria</taxon>
        <taxon>Bacillati</taxon>
        <taxon>Bacillota</taxon>
        <taxon>Bacilli</taxon>
        <taxon>Bacillales</taxon>
        <taxon>Bacillaceae</taxon>
        <taxon>Salicibibacter</taxon>
    </lineage>
</organism>
<dbReference type="AlphaFoldDB" id="A0A7T6Z8K4"/>
<dbReference type="GO" id="GO:0016787">
    <property type="term" value="F:hydrolase activity"/>
    <property type="evidence" value="ECO:0007669"/>
    <property type="project" value="UniProtKB-KW"/>
</dbReference>
<feature type="domain" description="D-galactarate/Altronate dehydratase C-terminal" evidence="4">
    <location>
        <begin position="145"/>
        <end position="371"/>
    </location>
</feature>
<evidence type="ECO:0000256" key="1">
    <source>
        <dbReference type="ARBA" id="ARBA00010986"/>
    </source>
</evidence>
<accession>A0A7T6Z8K4</accession>
<dbReference type="PANTHER" id="PTHR30536:SF5">
    <property type="entry name" value="ALTRONATE DEHYDRATASE"/>
    <property type="match status" value="1"/>
</dbReference>
<evidence type="ECO:0000259" key="4">
    <source>
        <dbReference type="Pfam" id="PF20629"/>
    </source>
</evidence>
<keyword evidence="2" id="KW-0456">Lyase</keyword>
<reference evidence="5 6" key="1">
    <citation type="submission" date="2020-06" db="EMBL/GenBank/DDBJ databases">
        <title>Genomic analysis of Salicibibacter sp. NKC21-4.</title>
        <authorList>
            <person name="Oh Y.J."/>
        </authorList>
    </citation>
    <scope>NUCLEOTIDE SEQUENCE [LARGE SCALE GENOMIC DNA]</scope>
    <source>
        <strain evidence="5 6">NKC21-4</strain>
    </source>
</reference>
<gene>
    <name evidence="5" type="ORF">HUG20_02145</name>
</gene>
<dbReference type="Pfam" id="PF20629">
    <property type="entry name" value="GD_AH_C"/>
    <property type="match status" value="1"/>
</dbReference>
<evidence type="ECO:0000259" key="3">
    <source>
        <dbReference type="Pfam" id="PF04295"/>
    </source>
</evidence>
<proteinExistence type="inferred from homology"/>